<accession>A0A345CP39</accession>
<feature type="transmembrane region" description="Helical" evidence="1">
    <location>
        <begin position="12"/>
        <end position="31"/>
    </location>
</feature>
<keyword evidence="1" id="KW-1133">Transmembrane helix</keyword>
<gene>
    <name evidence="2" type="ORF">AV903_02315</name>
</gene>
<feature type="transmembrane region" description="Helical" evidence="1">
    <location>
        <begin position="37"/>
        <end position="63"/>
    </location>
</feature>
<name>A0A345CP39_9GAMM</name>
<keyword evidence="1" id="KW-0472">Membrane</keyword>
<keyword evidence="1" id="KW-0812">Transmembrane</keyword>
<dbReference type="EMBL" id="CP013970">
    <property type="protein sequence ID" value="AXF75206.1"/>
    <property type="molecule type" value="Genomic_DNA"/>
</dbReference>
<evidence type="ECO:0000313" key="2">
    <source>
        <dbReference type="EMBL" id="AXF75206.1"/>
    </source>
</evidence>
<evidence type="ECO:0000313" key="3">
    <source>
        <dbReference type="Proteomes" id="UP000264980"/>
    </source>
</evidence>
<protein>
    <submittedName>
        <fullName evidence="2">Uncharacterized protein</fullName>
    </submittedName>
</protein>
<sequence length="85" mass="9381">MVLSEMDINNILPVTMTLFFFFILSLVVAGLTVGEGWAGAVSMFVCGVSGSLLFFLAMPVFLVSRRHKRGIYPLRPDDAILDRLS</sequence>
<organism evidence="2 3">
    <name type="scientific">Erwinia tracheiphila</name>
    <dbReference type="NCBI Taxonomy" id="65700"/>
    <lineage>
        <taxon>Bacteria</taxon>
        <taxon>Pseudomonadati</taxon>
        <taxon>Pseudomonadota</taxon>
        <taxon>Gammaproteobacteria</taxon>
        <taxon>Enterobacterales</taxon>
        <taxon>Erwiniaceae</taxon>
        <taxon>Erwinia</taxon>
    </lineage>
</organism>
<reference evidence="2 3" key="1">
    <citation type="submission" date="2016-01" db="EMBL/GenBank/DDBJ databases">
        <authorList>
            <person name="Oliw E.H."/>
        </authorList>
    </citation>
    <scope>NUCLEOTIDE SEQUENCE [LARGE SCALE GENOMIC DNA]</scope>
    <source>
        <strain evidence="2 3">MDcuke</strain>
    </source>
</reference>
<dbReference type="AlphaFoldDB" id="A0A345CP39"/>
<proteinExistence type="predicted"/>
<dbReference type="Proteomes" id="UP000264980">
    <property type="component" value="Chromosome"/>
</dbReference>
<evidence type="ECO:0000256" key="1">
    <source>
        <dbReference type="SAM" id="Phobius"/>
    </source>
</evidence>